<keyword evidence="3" id="KW-1185">Reference proteome</keyword>
<sequence>MFATCLYDLGLLLILPISFMVESQFHHGIRAGYPRVKSNSQTRSTSPSCCPHVGLKIRHTCGSVLRVVPHRLENPPHMWERVESCPTSVRDNVCYVLI</sequence>
<evidence type="ECO:0008006" key="4">
    <source>
        <dbReference type="Google" id="ProtNLM"/>
    </source>
</evidence>
<evidence type="ECO:0000313" key="3">
    <source>
        <dbReference type="Proteomes" id="UP000290289"/>
    </source>
</evidence>
<evidence type="ECO:0000313" key="2">
    <source>
        <dbReference type="EMBL" id="RXH87803.1"/>
    </source>
</evidence>
<gene>
    <name evidence="2" type="ORF">DVH24_034703</name>
</gene>
<feature type="chain" id="PRO_5019780491" description="Secreted protein" evidence="1">
    <location>
        <begin position="24"/>
        <end position="98"/>
    </location>
</feature>
<comment type="caution">
    <text evidence="2">The sequence shown here is derived from an EMBL/GenBank/DDBJ whole genome shotgun (WGS) entry which is preliminary data.</text>
</comment>
<keyword evidence="1" id="KW-0732">Signal</keyword>
<reference evidence="2 3" key="1">
    <citation type="submission" date="2018-10" db="EMBL/GenBank/DDBJ databases">
        <title>A high-quality apple genome assembly.</title>
        <authorList>
            <person name="Hu J."/>
        </authorList>
    </citation>
    <scope>NUCLEOTIDE SEQUENCE [LARGE SCALE GENOMIC DNA]</scope>
    <source>
        <strain evidence="3">cv. HFTH1</strain>
        <tissue evidence="2">Young leaf</tissue>
    </source>
</reference>
<name>A0A498J1U8_MALDO</name>
<proteinExistence type="predicted"/>
<accession>A0A498J1U8</accession>
<dbReference type="AlphaFoldDB" id="A0A498J1U8"/>
<dbReference type="Proteomes" id="UP000290289">
    <property type="component" value="Chromosome 10"/>
</dbReference>
<evidence type="ECO:0000256" key="1">
    <source>
        <dbReference type="SAM" id="SignalP"/>
    </source>
</evidence>
<feature type="signal peptide" evidence="1">
    <location>
        <begin position="1"/>
        <end position="23"/>
    </location>
</feature>
<organism evidence="2 3">
    <name type="scientific">Malus domestica</name>
    <name type="common">Apple</name>
    <name type="synonym">Pyrus malus</name>
    <dbReference type="NCBI Taxonomy" id="3750"/>
    <lineage>
        <taxon>Eukaryota</taxon>
        <taxon>Viridiplantae</taxon>
        <taxon>Streptophyta</taxon>
        <taxon>Embryophyta</taxon>
        <taxon>Tracheophyta</taxon>
        <taxon>Spermatophyta</taxon>
        <taxon>Magnoliopsida</taxon>
        <taxon>eudicotyledons</taxon>
        <taxon>Gunneridae</taxon>
        <taxon>Pentapetalae</taxon>
        <taxon>rosids</taxon>
        <taxon>fabids</taxon>
        <taxon>Rosales</taxon>
        <taxon>Rosaceae</taxon>
        <taxon>Amygdaloideae</taxon>
        <taxon>Maleae</taxon>
        <taxon>Malus</taxon>
    </lineage>
</organism>
<protein>
    <recommendedName>
        <fullName evidence="4">Secreted protein</fullName>
    </recommendedName>
</protein>
<dbReference type="EMBL" id="RDQH01000336">
    <property type="protein sequence ID" value="RXH87803.1"/>
    <property type="molecule type" value="Genomic_DNA"/>
</dbReference>